<sequence>MGDANPIRTLGDYSKPSHEGYMTPLNSPKGIMWYLFDPTPFSWCKMDAHSADFGSITTWEDLTTHFLAQFFPSRRTYSKKSLIRASTFGSKSKSFMTASLPPQDETINQSTGGKLRDKNAELSWALLEELALYDNEIWNDPRDFSIPIKTISLPQDVSSTSDCRLIELKHQV</sequence>
<dbReference type="AlphaFoldDB" id="A0A699JDG5"/>
<dbReference type="EMBL" id="BKCJ010399751">
    <property type="protein sequence ID" value="GFA29446.1"/>
    <property type="molecule type" value="Genomic_DNA"/>
</dbReference>
<proteinExistence type="predicted"/>
<comment type="caution">
    <text evidence="2">The sequence shown here is derived from an EMBL/GenBank/DDBJ whole genome shotgun (WGS) entry which is preliminary data.</text>
</comment>
<gene>
    <name evidence="2" type="ORF">Tci_601418</name>
</gene>
<name>A0A699JDG5_TANCI</name>
<reference evidence="2" key="1">
    <citation type="journal article" date="2019" name="Sci. Rep.">
        <title>Draft genome of Tanacetum cinerariifolium, the natural source of mosquito coil.</title>
        <authorList>
            <person name="Yamashiro T."/>
            <person name="Shiraishi A."/>
            <person name="Satake H."/>
            <person name="Nakayama K."/>
        </authorList>
    </citation>
    <scope>NUCLEOTIDE SEQUENCE</scope>
</reference>
<evidence type="ECO:0000313" key="2">
    <source>
        <dbReference type="EMBL" id="GFA29446.1"/>
    </source>
</evidence>
<organism evidence="2">
    <name type="scientific">Tanacetum cinerariifolium</name>
    <name type="common">Dalmatian daisy</name>
    <name type="synonym">Chrysanthemum cinerariifolium</name>
    <dbReference type="NCBI Taxonomy" id="118510"/>
    <lineage>
        <taxon>Eukaryota</taxon>
        <taxon>Viridiplantae</taxon>
        <taxon>Streptophyta</taxon>
        <taxon>Embryophyta</taxon>
        <taxon>Tracheophyta</taxon>
        <taxon>Spermatophyta</taxon>
        <taxon>Magnoliopsida</taxon>
        <taxon>eudicotyledons</taxon>
        <taxon>Gunneridae</taxon>
        <taxon>Pentapetalae</taxon>
        <taxon>asterids</taxon>
        <taxon>campanulids</taxon>
        <taxon>Asterales</taxon>
        <taxon>Asteraceae</taxon>
        <taxon>Asteroideae</taxon>
        <taxon>Anthemideae</taxon>
        <taxon>Anthemidinae</taxon>
        <taxon>Tanacetum</taxon>
    </lineage>
</organism>
<feature type="region of interest" description="Disordered" evidence="1">
    <location>
        <begin position="94"/>
        <end position="113"/>
    </location>
</feature>
<accession>A0A699JDG5</accession>
<protein>
    <submittedName>
        <fullName evidence="2">MAK10-like protein</fullName>
    </submittedName>
</protein>
<evidence type="ECO:0000256" key="1">
    <source>
        <dbReference type="SAM" id="MobiDB-lite"/>
    </source>
</evidence>